<feature type="compositionally biased region" description="Basic residues" evidence="1">
    <location>
        <begin position="55"/>
        <end position="67"/>
    </location>
</feature>
<feature type="region of interest" description="Disordered" evidence="1">
    <location>
        <begin position="151"/>
        <end position="175"/>
    </location>
</feature>
<name>A0A834G5W6_RHOSS</name>
<dbReference type="OrthoDB" id="1718235at2759"/>
<dbReference type="AlphaFoldDB" id="A0A834G5W6"/>
<dbReference type="Proteomes" id="UP000626092">
    <property type="component" value="Unassembled WGS sequence"/>
</dbReference>
<dbReference type="EMBL" id="WJXA01000012">
    <property type="protein sequence ID" value="KAF7123654.1"/>
    <property type="molecule type" value="Genomic_DNA"/>
</dbReference>
<protein>
    <submittedName>
        <fullName evidence="2">Uncharacterized protein</fullName>
    </submittedName>
</protein>
<organism evidence="2 3">
    <name type="scientific">Rhododendron simsii</name>
    <name type="common">Sims's rhododendron</name>
    <dbReference type="NCBI Taxonomy" id="118357"/>
    <lineage>
        <taxon>Eukaryota</taxon>
        <taxon>Viridiplantae</taxon>
        <taxon>Streptophyta</taxon>
        <taxon>Embryophyta</taxon>
        <taxon>Tracheophyta</taxon>
        <taxon>Spermatophyta</taxon>
        <taxon>Magnoliopsida</taxon>
        <taxon>eudicotyledons</taxon>
        <taxon>Gunneridae</taxon>
        <taxon>Pentapetalae</taxon>
        <taxon>asterids</taxon>
        <taxon>Ericales</taxon>
        <taxon>Ericaceae</taxon>
        <taxon>Ericoideae</taxon>
        <taxon>Rhodoreae</taxon>
        <taxon>Rhododendron</taxon>
    </lineage>
</organism>
<comment type="caution">
    <text evidence="2">The sequence shown here is derived from an EMBL/GenBank/DDBJ whole genome shotgun (WGS) entry which is preliminary data.</text>
</comment>
<accession>A0A834G5W6</accession>
<gene>
    <name evidence="2" type="ORF">RHSIM_Rhsim12G0098300</name>
</gene>
<evidence type="ECO:0000313" key="3">
    <source>
        <dbReference type="Proteomes" id="UP000626092"/>
    </source>
</evidence>
<evidence type="ECO:0000256" key="1">
    <source>
        <dbReference type="SAM" id="MobiDB-lite"/>
    </source>
</evidence>
<feature type="compositionally biased region" description="Low complexity" evidence="1">
    <location>
        <begin position="84"/>
        <end position="95"/>
    </location>
</feature>
<feature type="compositionally biased region" description="Low complexity" evidence="1">
    <location>
        <begin position="157"/>
        <end position="170"/>
    </location>
</feature>
<proteinExistence type="predicted"/>
<sequence>MTKRSRKYVQPGCLSQKKTAYEKIRDKNVEQNAAIFESLGLKTLANGLFGSNSSTKKKSSKLVKSKTGRGNDDGDYEQDEGEEGMSSSDEGGVSSRLQGNKVCRAPRKKKGCYTTHISRDSEPCWTDMSIPIGETQVVQRQALTPLVGHVQSMPGATTQPTQLPTSSTQPHQLPNAGDAGALFGYGCEAFQVSLQPSCSGSGVIPIIGRVKHVGSYSPYTFWGT</sequence>
<evidence type="ECO:0000313" key="2">
    <source>
        <dbReference type="EMBL" id="KAF7123654.1"/>
    </source>
</evidence>
<reference evidence="2" key="1">
    <citation type="submission" date="2019-11" db="EMBL/GenBank/DDBJ databases">
        <authorList>
            <person name="Liu Y."/>
            <person name="Hou J."/>
            <person name="Li T.-Q."/>
            <person name="Guan C.-H."/>
            <person name="Wu X."/>
            <person name="Wu H.-Z."/>
            <person name="Ling F."/>
            <person name="Zhang R."/>
            <person name="Shi X.-G."/>
            <person name="Ren J.-P."/>
            <person name="Chen E.-F."/>
            <person name="Sun J.-M."/>
        </authorList>
    </citation>
    <scope>NUCLEOTIDE SEQUENCE</scope>
    <source>
        <strain evidence="2">Adult_tree_wgs_1</strain>
        <tissue evidence="2">Leaves</tissue>
    </source>
</reference>
<feature type="region of interest" description="Disordered" evidence="1">
    <location>
        <begin position="47"/>
        <end position="100"/>
    </location>
</feature>
<keyword evidence="3" id="KW-1185">Reference proteome</keyword>
<feature type="compositionally biased region" description="Acidic residues" evidence="1">
    <location>
        <begin position="73"/>
        <end position="83"/>
    </location>
</feature>